<evidence type="ECO:0000313" key="6">
    <source>
        <dbReference type="Proteomes" id="UP000186019"/>
    </source>
</evidence>
<accession>A0A1N7EPN2</accession>
<evidence type="ECO:0000313" key="5">
    <source>
        <dbReference type="EMBL" id="SIR90002.1"/>
    </source>
</evidence>
<dbReference type="EMBL" id="FTNV01000001">
    <property type="protein sequence ID" value="SIR90002.1"/>
    <property type="molecule type" value="Genomic_DNA"/>
</dbReference>
<dbReference type="PANTHER" id="PTHR43103:SF5">
    <property type="entry name" value="4-EPIMERASE, PUTATIVE (AFU_ORTHOLOGUE AFUA_7G00360)-RELATED"/>
    <property type="match status" value="1"/>
</dbReference>
<dbReference type="InterPro" id="IPR001509">
    <property type="entry name" value="Epimerase_deHydtase"/>
</dbReference>
<dbReference type="OrthoDB" id="7687386at2"/>
<sequence>MGNRTLLIGASGRVGRMVLKALRANETRGCAVSAQYKTADSAMRDGDLIWNLSDGFGPLRAWMCKHGTPSCMTVLAGRTPITGDALEVNVSIAGAYLRAAHDCGIPRVLLASSSAVYGVGQGTPMREDHPCHPNSFYGAYKLMMEDVAAEYRAAGLEVCCLRIGNVVGADALPLGAHSGSAMGRLAIDCFDNGHGPQRSYMGPASLASTLSQLSTYPGRLPFVLNVAAPEPIHMDTLAEAAGLRWTAMPAAGYTPQRIVLDCTRLAGLVAVPSDAGSAARLISEWRAYG</sequence>
<dbReference type="GO" id="GO:0016491">
    <property type="term" value="F:oxidoreductase activity"/>
    <property type="evidence" value="ECO:0007669"/>
    <property type="project" value="UniProtKB-KW"/>
</dbReference>
<dbReference type="InterPro" id="IPR036291">
    <property type="entry name" value="NAD(P)-bd_dom_sf"/>
</dbReference>
<comment type="similarity">
    <text evidence="1">Belongs to the NAD(P)-dependent epimerase/dehydratase family.</text>
</comment>
<dbReference type="RefSeq" id="WP_076530556.1">
    <property type="nucleotide sequence ID" value="NZ_FOAC01000001.1"/>
</dbReference>
<feature type="domain" description="NAD-dependent epimerase/dehydratase" evidence="4">
    <location>
        <begin position="6"/>
        <end position="170"/>
    </location>
</feature>
<name>A0A1N7EPN2_9RHOB</name>
<gene>
    <name evidence="5" type="ORF">SAMN05421666_0415</name>
</gene>
<keyword evidence="3" id="KW-0520">NAD</keyword>
<dbReference type="Proteomes" id="UP000186019">
    <property type="component" value="Unassembled WGS sequence"/>
</dbReference>
<reference evidence="5 6" key="1">
    <citation type="submission" date="2017-01" db="EMBL/GenBank/DDBJ databases">
        <authorList>
            <person name="Mah S.A."/>
            <person name="Swanson W.J."/>
            <person name="Moy G.W."/>
            <person name="Vacquier V.D."/>
        </authorList>
    </citation>
    <scope>NUCLEOTIDE SEQUENCE [LARGE SCALE GENOMIC DNA]</scope>
    <source>
        <strain evidence="5 6">DSM 29590</strain>
    </source>
</reference>
<evidence type="ECO:0000256" key="3">
    <source>
        <dbReference type="ARBA" id="ARBA00023027"/>
    </source>
</evidence>
<dbReference type="Pfam" id="PF01370">
    <property type="entry name" value="Epimerase"/>
    <property type="match status" value="1"/>
</dbReference>
<keyword evidence="6" id="KW-1185">Reference proteome</keyword>
<dbReference type="STRING" id="573024.SAMN05216208_1720"/>
<organism evidence="5 6">
    <name type="scientific">Roseovarius nanhaiticus</name>
    <dbReference type="NCBI Taxonomy" id="573024"/>
    <lineage>
        <taxon>Bacteria</taxon>
        <taxon>Pseudomonadati</taxon>
        <taxon>Pseudomonadota</taxon>
        <taxon>Alphaproteobacteria</taxon>
        <taxon>Rhodobacterales</taxon>
        <taxon>Roseobacteraceae</taxon>
        <taxon>Roseovarius</taxon>
    </lineage>
</organism>
<dbReference type="AlphaFoldDB" id="A0A1N7EPN2"/>
<protein>
    <submittedName>
        <fullName evidence="5">Nucleoside-diphosphate-sugar epimerase</fullName>
    </submittedName>
</protein>
<keyword evidence="2" id="KW-0560">Oxidoreductase</keyword>
<evidence type="ECO:0000259" key="4">
    <source>
        <dbReference type="Pfam" id="PF01370"/>
    </source>
</evidence>
<dbReference type="CDD" id="cd08946">
    <property type="entry name" value="SDR_e"/>
    <property type="match status" value="1"/>
</dbReference>
<proteinExistence type="inferred from homology"/>
<evidence type="ECO:0000256" key="2">
    <source>
        <dbReference type="ARBA" id="ARBA00023002"/>
    </source>
</evidence>
<dbReference type="Gene3D" id="3.40.50.720">
    <property type="entry name" value="NAD(P)-binding Rossmann-like Domain"/>
    <property type="match status" value="1"/>
</dbReference>
<dbReference type="PANTHER" id="PTHR43103">
    <property type="entry name" value="NUCLEOSIDE-DIPHOSPHATE-SUGAR EPIMERASE"/>
    <property type="match status" value="1"/>
</dbReference>
<evidence type="ECO:0000256" key="1">
    <source>
        <dbReference type="ARBA" id="ARBA00007637"/>
    </source>
</evidence>
<dbReference type="SUPFAM" id="SSF51735">
    <property type="entry name" value="NAD(P)-binding Rossmann-fold domains"/>
    <property type="match status" value="1"/>
</dbReference>